<accession>A0ABV0ZNE1</accession>
<comment type="caution">
    <text evidence="2">The sequence shown here is derived from an EMBL/GenBank/DDBJ whole genome shotgun (WGS) entry which is preliminary data.</text>
</comment>
<dbReference type="EMBL" id="JAHRIP010067699">
    <property type="protein sequence ID" value="MEQ2307767.1"/>
    <property type="molecule type" value="Genomic_DNA"/>
</dbReference>
<reference evidence="2 3" key="1">
    <citation type="submission" date="2021-06" db="EMBL/GenBank/DDBJ databases">
        <authorList>
            <person name="Palmer J.M."/>
        </authorList>
    </citation>
    <scope>NUCLEOTIDE SEQUENCE [LARGE SCALE GENOMIC DNA]</scope>
    <source>
        <strain evidence="2 3">AS_MEX2019</strain>
        <tissue evidence="2">Muscle</tissue>
    </source>
</reference>
<feature type="compositionally biased region" description="Pro residues" evidence="1">
    <location>
        <begin position="1"/>
        <end position="10"/>
    </location>
</feature>
<organism evidence="2 3">
    <name type="scientific">Ameca splendens</name>
    <dbReference type="NCBI Taxonomy" id="208324"/>
    <lineage>
        <taxon>Eukaryota</taxon>
        <taxon>Metazoa</taxon>
        <taxon>Chordata</taxon>
        <taxon>Craniata</taxon>
        <taxon>Vertebrata</taxon>
        <taxon>Euteleostomi</taxon>
        <taxon>Actinopterygii</taxon>
        <taxon>Neopterygii</taxon>
        <taxon>Teleostei</taxon>
        <taxon>Neoteleostei</taxon>
        <taxon>Acanthomorphata</taxon>
        <taxon>Ovalentaria</taxon>
        <taxon>Atherinomorphae</taxon>
        <taxon>Cyprinodontiformes</taxon>
        <taxon>Goodeidae</taxon>
        <taxon>Ameca</taxon>
    </lineage>
</organism>
<sequence>MNFPTGPPPTRTQISNTCPLPTALGTPMSFIPEKPKMQHPHSTSSTHSHTPSTPTASRPHHTACRKVKARAPCNTTPASAHRCNRADTNEHQAHNGTPEPTPRWDKLTRQEVLGPASPTTPPQSHRHTTSLPLQRYPSRPPPQTQQPAEQHTAKPAQPFSQSQEPQPISSREGNKHQLGNQASQVNRSRPRSKQKKER</sequence>
<keyword evidence="3" id="KW-1185">Reference proteome</keyword>
<feature type="compositionally biased region" description="Basic and acidic residues" evidence="1">
    <location>
        <begin position="84"/>
        <end position="93"/>
    </location>
</feature>
<feature type="region of interest" description="Disordered" evidence="1">
    <location>
        <begin position="1"/>
        <end position="198"/>
    </location>
</feature>
<evidence type="ECO:0000313" key="2">
    <source>
        <dbReference type="EMBL" id="MEQ2307767.1"/>
    </source>
</evidence>
<feature type="compositionally biased region" description="Low complexity" evidence="1">
    <location>
        <begin position="40"/>
        <end position="57"/>
    </location>
</feature>
<name>A0ABV0ZNE1_9TELE</name>
<feature type="compositionally biased region" description="Basic residues" evidence="1">
    <location>
        <begin position="58"/>
        <end position="69"/>
    </location>
</feature>
<dbReference type="Proteomes" id="UP001469553">
    <property type="component" value="Unassembled WGS sequence"/>
</dbReference>
<proteinExistence type="predicted"/>
<feature type="compositionally biased region" description="Basic residues" evidence="1">
    <location>
        <begin position="188"/>
        <end position="198"/>
    </location>
</feature>
<evidence type="ECO:0000256" key="1">
    <source>
        <dbReference type="SAM" id="MobiDB-lite"/>
    </source>
</evidence>
<feature type="compositionally biased region" description="Polar residues" evidence="1">
    <location>
        <begin position="158"/>
        <end position="187"/>
    </location>
</feature>
<gene>
    <name evidence="2" type="ORF">AMECASPLE_021562</name>
</gene>
<evidence type="ECO:0000313" key="3">
    <source>
        <dbReference type="Proteomes" id="UP001469553"/>
    </source>
</evidence>
<protein>
    <submittedName>
        <fullName evidence="2">Uncharacterized protein</fullName>
    </submittedName>
</protein>